<protein>
    <submittedName>
        <fullName evidence="1">Uncharacterized protein</fullName>
    </submittedName>
</protein>
<name>A0A437MC92_9PROT</name>
<evidence type="ECO:0000313" key="1">
    <source>
        <dbReference type="EMBL" id="RVT95260.1"/>
    </source>
</evidence>
<organism evidence="1 2">
    <name type="scientific">Rhodovarius crocodyli</name>
    <dbReference type="NCBI Taxonomy" id="1979269"/>
    <lineage>
        <taxon>Bacteria</taxon>
        <taxon>Pseudomonadati</taxon>
        <taxon>Pseudomonadota</taxon>
        <taxon>Alphaproteobacteria</taxon>
        <taxon>Acetobacterales</taxon>
        <taxon>Roseomonadaceae</taxon>
        <taxon>Rhodovarius</taxon>
    </lineage>
</organism>
<reference evidence="1 2" key="1">
    <citation type="submission" date="2019-01" db="EMBL/GenBank/DDBJ databases">
        <authorList>
            <person name="Chen W.-M."/>
        </authorList>
    </citation>
    <scope>NUCLEOTIDE SEQUENCE [LARGE SCALE GENOMIC DNA]</scope>
    <source>
        <strain evidence="1 2">CCP-6</strain>
    </source>
</reference>
<dbReference type="OrthoDB" id="7026141at2"/>
<proteinExistence type="predicted"/>
<dbReference type="EMBL" id="SACL01000006">
    <property type="protein sequence ID" value="RVT95260.1"/>
    <property type="molecule type" value="Genomic_DNA"/>
</dbReference>
<gene>
    <name evidence="1" type="ORF">EOD42_16890</name>
</gene>
<dbReference type="Pfam" id="PF10934">
    <property type="entry name" value="Sheath_initiator"/>
    <property type="match status" value="1"/>
</dbReference>
<dbReference type="InterPro" id="IPR020288">
    <property type="entry name" value="Sheath_initiator"/>
</dbReference>
<dbReference type="RefSeq" id="WP_127788748.1">
    <property type="nucleotide sequence ID" value="NZ_SACL01000006.1"/>
</dbReference>
<dbReference type="AlphaFoldDB" id="A0A437MC92"/>
<comment type="caution">
    <text evidence="1">The sequence shown here is derived from an EMBL/GenBank/DDBJ whole genome shotgun (WGS) entry which is preliminary data.</text>
</comment>
<keyword evidence="2" id="KW-1185">Reference proteome</keyword>
<dbReference type="Proteomes" id="UP000282957">
    <property type="component" value="Unassembled WGS sequence"/>
</dbReference>
<accession>A0A437MC92</accession>
<sequence length="116" mass="12405">MKTLLLDTERWDLVLDASGNIALASEPYALAQDAASACRLFLGELYYDTSKGIPYWSEILGHQPPLSLIKARLVAAALRVPGVVEAQVYISSVAGRQVRGQVQVTDTAGNLTAAGF</sequence>
<evidence type="ECO:0000313" key="2">
    <source>
        <dbReference type="Proteomes" id="UP000282957"/>
    </source>
</evidence>